<protein>
    <submittedName>
        <fullName evidence="1">Uncharacterized protein</fullName>
    </submittedName>
</protein>
<dbReference type="AlphaFoldDB" id="A0A4Q4TZQ3"/>
<dbReference type="Proteomes" id="UP000293360">
    <property type="component" value="Unassembled WGS sequence"/>
</dbReference>
<reference evidence="1 2" key="1">
    <citation type="submission" date="2018-06" db="EMBL/GenBank/DDBJ databases">
        <title>Complete Genomes of Monosporascus.</title>
        <authorList>
            <person name="Robinson A.J."/>
            <person name="Natvig D.O."/>
        </authorList>
    </citation>
    <scope>NUCLEOTIDE SEQUENCE [LARGE SCALE GENOMIC DNA]</scope>
    <source>
        <strain evidence="1 2">CBS 110550</strain>
    </source>
</reference>
<accession>A0A4Q4TZQ3</accession>
<evidence type="ECO:0000313" key="2">
    <source>
        <dbReference type="Proteomes" id="UP000293360"/>
    </source>
</evidence>
<comment type="caution">
    <text evidence="1">The sequence shown here is derived from an EMBL/GenBank/DDBJ whole genome shotgun (WGS) entry which is preliminary data.</text>
</comment>
<dbReference type="OrthoDB" id="4840641at2759"/>
<gene>
    <name evidence="1" type="ORF">DL764_000214</name>
</gene>
<keyword evidence="2" id="KW-1185">Reference proteome</keyword>
<proteinExistence type="predicted"/>
<dbReference type="EMBL" id="QJNU01000006">
    <property type="protein sequence ID" value="RYP11143.1"/>
    <property type="molecule type" value="Genomic_DNA"/>
</dbReference>
<sequence length="125" mass="13262">MESRFSVLLNSHKCAVGDWQQKSGEADVEISLIVELSVQGKKLWPSVIFAIESWKGAAVTGIVLSSIGSCLISHSTALLVSLLRSRLRPKVSGGVFGLIQTLQCVATLVLLPPMSSTSRAEPNAG</sequence>
<evidence type="ECO:0000313" key="1">
    <source>
        <dbReference type="EMBL" id="RYP11143.1"/>
    </source>
</evidence>
<organism evidence="1 2">
    <name type="scientific">Monosporascus ibericus</name>
    <dbReference type="NCBI Taxonomy" id="155417"/>
    <lineage>
        <taxon>Eukaryota</taxon>
        <taxon>Fungi</taxon>
        <taxon>Dikarya</taxon>
        <taxon>Ascomycota</taxon>
        <taxon>Pezizomycotina</taxon>
        <taxon>Sordariomycetes</taxon>
        <taxon>Xylariomycetidae</taxon>
        <taxon>Xylariales</taxon>
        <taxon>Xylariales incertae sedis</taxon>
        <taxon>Monosporascus</taxon>
    </lineage>
</organism>
<name>A0A4Q4TZQ3_9PEZI</name>